<keyword evidence="2" id="KW-1185">Reference proteome</keyword>
<accession>A0AAV2MS41</accession>
<proteinExistence type="predicted"/>
<reference evidence="1 2" key="1">
    <citation type="submission" date="2024-04" db="EMBL/GenBank/DDBJ databases">
        <authorList>
            <person name="Waldvogel A.-M."/>
            <person name="Schoenle A."/>
        </authorList>
    </citation>
    <scope>NUCLEOTIDE SEQUENCE [LARGE SCALE GENOMIC DNA]</scope>
</reference>
<dbReference type="AlphaFoldDB" id="A0AAV2MS41"/>
<organism evidence="1 2">
    <name type="scientific">Knipowitschia caucasica</name>
    <name type="common">Caucasian dwarf goby</name>
    <name type="synonym">Pomatoschistus caucasicus</name>
    <dbReference type="NCBI Taxonomy" id="637954"/>
    <lineage>
        <taxon>Eukaryota</taxon>
        <taxon>Metazoa</taxon>
        <taxon>Chordata</taxon>
        <taxon>Craniata</taxon>
        <taxon>Vertebrata</taxon>
        <taxon>Euteleostomi</taxon>
        <taxon>Actinopterygii</taxon>
        <taxon>Neopterygii</taxon>
        <taxon>Teleostei</taxon>
        <taxon>Neoteleostei</taxon>
        <taxon>Acanthomorphata</taxon>
        <taxon>Gobiaria</taxon>
        <taxon>Gobiiformes</taxon>
        <taxon>Gobioidei</taxon>
        <taxon>Gobiidae</taxon>
        <taxon>Gobiinae</taxon>
        <taxon>Knipowitschia</taxon>
    </lineage>
</organism>
<sequence>MGRRKCCRRCCQAPSSSLDVIGALGQAHTYHIPGGVVHAALCEACLPGMLFKPSSYLQLDAIGSREEAKISLSMGRSMGGRGGFGKVKDL</sequence>
<gene>
    <name evidence="1" type="ORF">KC01_LOCUS41969</name>
</gene>
<dbReference type="EMBL" id="OZ035831">
    <property type="protein sequence ID" value="CAL1616150.1"/>
    <property type="molecule type" value="Genomic_DNA"/>
</dbReference>
<evidence type="ECO:0000313" key="1">
    <source>
        <dbReference type="EMBL" id="CAL1616150.1"/>
    </source>
</evidence>
<evidence type="ECO:0000313" key="2">
    <source>
        <dbReference type="Proteomes" id="UP001497482"/>
    </source>
</evidence>
<name>A0AAV2MS41_KNICA</name>
<protein>
    <submittedName>
        <fullName evidence="1">Uncharacterized protein</fullName>
    </submittedName>
</protein>
<dbReference type="Proteomes" id="UP001497482">
    <property type="component" value="Chromosome 9"/>
</dbReference>